<evidence type="ECO:0000256" key="1">
    <source>
        <dbReference type="SAM" id="MobiDB-lite"/>
    </source>
</evidence>
<dbReference type="Proteomes" id="UP000015106">
    <property type="component" value="Chromosome 7"/>
</dbReference>
<sequence length="103" mass="11392">MCSFTLYTGPKPPCPNLFSSEKLFVAFDTSEKSKSLNSGLLPIPQTSSSSSCELSLPKFKRQSLSNPFSPSQTMKQKNDASRSATVVMIKTFIIFPKTKDFTQ</sequence>
<evidence type="ECO:0000313" key="2">
    <source>
        <dbReference type="EnsemblPlants" id="TuG1812G0700000962.01.T02"/>
    </source>
</evidence>
<feature type="compositionally biased region" description="Polar residues" evidence="1">
    <location>
        <begin position="62"/>
        <end position="75"/>
    </location>
</feature>
<protein>
    <submittedName>
        <fullName evidence="2">Uncharacterized protein</fullName>
    </submittedName>
</protein>
<reference evidence="3" key="1">
    <citation type="journal article" date="2013" name="Nature">
        <title>Draft genome of the wheat A-genome progenitor Triticum urartu.</title>
        <authorList>
            <person name="Ling H.Q."/>
            <person name="Zhao S."/>
            <person name="Liu D."/>
            <person name="Wang J."/>
            <person name="Sun H."/>
            <person name="Zhang C."/>
            <person name="Fan H."/>
            <person name="Li D."/>
            <person name="Dong L."/>
            <person name="Tao Y."/>
            <person name="Gao C."/>
            <person name="Wu H."/>
            <person name="Li Y."/>
            <person name="Cui Y."/>
            <person name="Guo X."/>
            <person name="Zheng S."/>
            <person name="Wang B."/>
            <person name="Yu K."/>
            <person name="Liang Q."/>
            <person name="Yang W."/>
            <person name="Lou X."/>
            <person name="Chen J."/>
            <person name="Feng M."/>
            <person name="Jian J."/>
            <person name="Zhang X."/>
            <person name="Luo G."/>
            <person name="Jiang Y."/>
            <person name="Liu J."/>
            <person name="Wang Z."/>
            <person name="Sha Y."/>
            <person name="Zhang B."/>
            <person name="Wu H."/>
            <person name="Tang D."/>
            <person name="Shen Q."/>
            <person name="Xue P."/>
            <person name="Zou S."/>
            <person name="Wang X."/>
            <person name="Liu X."/>
            <person name="Wang F."/>
            <person name="Yang Y."/>
            <person name="An X."/>
            <person name="Dong Z."/>
            <person name="Zhang K."/>
            <person name="Zhang X."/>
            <person name="Luo M.C."/>
            <person name="Dvorak J."/>
            <person name="Tong Y."/>
            <person name="Wang J."/>
            <person name="Yang H."/>
            <person name="Li Z."/>
            <person name="Wang D."/>
            <person name="Zhang A."/>
            <person name="Wang J."/>
        </authorList>
    </citation>
    <scope>NUCLEOTIDE SEQUENCE</scope>
    <source>
        <strain evidence="3">cv. G1812</strain>
    </source>
</reference>
<name>A0A8R7QZC6_TRIUA</name>
<reference evidence="2" key="3">
    <citation type="submission" date="2022-06" db="UniProtKB">
        <authorList>
            <consortium name="EnsemblPlants"/>
        </authorList>
    </citation>
    <scope>IDENTIFICATION</scope>
</reference>
<dbReference type="AlphaFoldDB" id="A0A8R7QZC6"/>
<organism evidence="2 3">
    <name type="scientific">Triticum urartu</name>
    <name type="common">Red wild einkorn</name>
    <name type="synonym">Crithodium urartu</name>
    <dbReference type="NCBI Taxonomy" id="4572"/>
    <lineage>
        <taxon>Eukaryota</taxon>
        <taxon>Viridiplantae</taxon>
        <taxon>Streptophyta</taxon>
        <taxon>Embryophyta</taxon>
        <taxon>Tracheophyta</taxon>
        <taxon>Spermatophyta</taxon>
        <taxon>Magnoliopsida</taxon>
        <taxon>Liliopsida</taxon>
        <taxon>Poales</taxon>
        <taxon>Poaceae</taxon>
        <taxon>BOP clade</taxon>
        <taxon>Pooideae</taxon>
        <taxon>Triticodae</taxon>
        <taxon>Triticeae</taxon>
        <taxon>Triticinae</taxon>
        <taxon>Triticum</taxon>
    </lineage>
</organism>
<dbReference type="Gramene" id="TuG1812G0700000962.01.T02">
    <property type="protein sequence ID" value="TuG1812G0700000962.01.T02"/>
    <property type="gene ID" value="TuG1812G0700000962.01"/>
</dbReference>
<keyword evidence="3" id="KW-1185">Reference proteome</keyword>
<accession>A0A8R7QZC6</accession>
<feature type="region of interest" description="Disordered" evidence="1">
    <location>
        <begin position="62"/>
        <end position="82"/>
    </location>
</feature>
<reference evidence="2" key="2">
    <citation type="submission" date="2018-03" db="EMBL/GenBank/DDBJ databases">
        <title>The Triticum urartu genome reveals the dynamic nature of wheat genome evolution.</title>
        <authorList>
            <person name="Ling H."/>
            <person name="Ma B."/>
            <person name="Shi X."/>
            <person name="Liu H."/>
            <person name="Dong L."/>
            <person name="Sun H."/>
            <person name="Cao Y."/>
            <person name="Gao Q."/>
            <person name="Zheng S."/>
            <person name="Li Y."/>
            <person name="Yu Y."/>
            <person name="Du H."/>
            <person name="Qi M."/>
            <person name="Li Y."/>
            <person name="Yu H."/>
            <person name="Cui Y."/>
            <person name="Wang N."/>
            <person name="Chen C."/>
            <person name="Wu H."/>
            <person name="Zhao Y."/>
            <person name="Zhang J."/>
            <person name="Li Y."/>
            <person name="Zhou W."/>
            <person name="Zhang B."/>
            <person name="Hu W."/>
            <person name="Eijk M."/>
            <person name="Tang J."/>
            <person name="Witsenboer H."/>
            <person name="Zhao S."/>
            <person name="Li Z."/>
            <person name="Zhang A."/>
            <person name="Wang D."/>
            <person name="Liang C."/>
        </authorList>
    </citation>
    <scope>NUCLEOTIDE SEQUENCE [LARGE SCALE GENOMIC DNA]</scope>
    <source>
        <strain evidence="2">cv. G1812</strain>
    </source>
</reference>
<dbReference type="EnsemblPlants" id="TuG1812G0700000962.01.T02">
    <property type="protein sequence ID" value="TuG1812G0700000962.01.T02"/>
    <property type="gene ID" value="TuG1812G0700000962.01"/>
</dbReference>
<proteinExistence type="predicted"/>
<evidence type="ECO:0000313" key="3">
    <source>
        <dbReference type="Proteomes" id="UP000015106"/>
    </source>
</evidence>